<comment type="function">
    <text evidence="4">Activates KDO (a required 8-carbon sugar) for incorporation into bacterial lipopolysaccharide in Gram-negative bacteria.</text>
</comment>
<dbReference type="InterPro" id="IPR003329">
    <property type="entry name" value="Cytidylyl_trans"/>
</dbReference>
<comment type="similarity">
    <text evidence="4">Belongs to the KdsB family.</text>
</comment>
<dbReference type="NCBIfam" id="TIGR00466">
    <property type="entry name" value="kdsB"/>
    <property type="match status" value="1"/>
</dbReference>
<dbReference type="NCBIfam" id="NF009905">
    <property type="entry name" value="PRK13368.1"/>
    <property type="match status" value="1"/>
</dbReference>
<gene>
    <name evidence="4 5" type="primary">kdsB</name>
    <name evidence="5" type="ORF">ACFS7Y_22000</name>
</gene>
<dbReference type="SUPFAM" id="SSF53448">
    <property type="entry name" value="Nucleotide-diphospho-sugar transferases"/>
    <property type="match status" value="1"/>
</dbReference>
<dbReference type="EMBL" id="JBHUPB010000015">
    <property type="protein sequence ID" value="MFD2970079.1"/>
    <property type="molecule type" value="Genomic_DNA"/>
</dbReference>
<evidence type="ECO:0000256" key="4">
    <source>
        <dbReference type="HAMAP-Rule" id="MF_00057"/>
    </source>
</evidence>
<keyword evidence="1 4" id="KW-0808">Transferase</keyword>
<dbReference type="GO" id="GO:0008690">
    <property type="term" value="F:3-deoxy-manno-octulosonate cytidylyltransferase activity"/>
    <property type="evidence" value="ECO:0007669"/>
    <property type="project" value="UniProtKB-EC"/>
</dbReference>
<keyword evidence="4" id="KW-0963">Cytoplasm</keyword>
<keyword evidence="3 4" id="KW-0448">Lipopolysaccharide biosynthesis</keyword>
<dbReference type="InterPro" id="IPR029044">
    <property type="entry name" value="Nucleotide-diphossugar_trans"/>
</dbReference>
<evidence type="ECO:0000256" key="2">
    <source>
        <dbReference type="ARBA" id="ARBA00022695"/>
    </source>
</evidence>
<comment type="pathway">
    <text evidence="4">Nucleotide-sugar biosynthesis; CMP-3-deoxy-D-manno-octulosonate biosynthesis; CMP-3-deoxy-D-manno-octulosonate from 3-deoxy-D-manno-octulosonate and CTP: step 1/1.</text>
</comment>
<dbReference type="PANTHER" id="PTHR42866">
    <property type="entry name" value="3-DEOXY-MANNO-OCTULOSONATE CYTIDYLYLTRANSFERASE"/>
    <property type="match status" value="1"/>
</dbReference>
<evidence type="ECO:0000313" key="6">
    <source>
        <dbReference type="Proteomes" id="UP001597525"/>
    </source>
</evidence>
<dbReference type="RefSeq" id="WP_320183560.1">
    <property type="nucleotide sequence ID" value="NZ_CP138332.1"/>
</dbReference>
<name>A0ABW6BNT9_9SPHI</name>
<evidence type="ECO:0000313" key="5">
    <source>
        <dbReference type="EMBL" id="MFD2970079.1"/>
    </source>
</evidence>
<evidence type="ECO:0000256" key="3">
    <source>
        <dbReference type="ARBA" id="ARBA00022985"/>
    </source>
</evidence>
<sequence>MKIIGIIPARYASSRFPGKPLADIGGKSMIQRVYEQVKGCASLAEVVVATDDQRIEEHVRSFAGNVIMTSTEHESGTDRCAEVVSKINGFDVAINIQGDEPFINPLQIDLLCSLFNDPKTDIGTLIKKIDKQEDLFSENTPKVIVGSEQQALYFSRQTIPFLRGIPNAEWLRKHNFYKHIGVYGYKTAVLQEITRLPISSLEKAEALEQLRWLENGYRIRVAETAYDTVAVDRPEDLETIKRTFF</sequence>
<dbReference type="EC" id="2.7.7.38" evidence="4"/>
<organism evidence="5 6">
    <name type="scientific">Sphingobacterium bambusae</name>
    <dbReference type="NCBI Taxonomy" id="662858"/>
    <lineage>
        <taxon>Bacteria</taxon>
        <taxon>Pseudomonadati</taxon>
        <taxon>Bacteroidota</taxon>
        <taxon>Sphingobacteriia</taxon>
        <taxon>Sphingobacteriales</taxon>
        <taxon>Sphingobacteriaceae</taxon>
        <taxon>Sphingobacterium</taxon>
    </lineage>
</organism>
<keyword evidence="2 4" id="KW-0548">Nucleotidyltransferase</keyword>
<comment type="catalytic activity">
    <reaction evidence="4">
        <text>3-deoxy-alpha-D-manno-oct-2-ulosonate + CTP = CMP-3-deoxy-beta-D-manno-octulosonate + diphosphate</text>
        <dbReference type="Rhea" id="RHEA:23448"/>
        <dbReference type="ChEBI" id="CHEBI:33019"/>
        <dbReference type="ChEBI" id="CHEBI:37563"/>
        <dbReference type="ChEBI" id="CHEBI:85986"/>
        <dbReference type="ChEBI" id="CHEBI:85987"/>
        <dbReference type="EC" id="2.7.7.38"/>
    </reaction>
</comment>
<comment type="caution">
    <text evidence="5">The sequence shown here is derived from an EMBL/GenBank/DDBJ whole genome shotgun (WGS) entry which is preliminary data.</text>
</comment>
<comment type="subcellular location">
    <subcellularLocation>
        <location evidence="4">Cytoplasm</location>
    </subcellularLocation>
</comment>
<keyword evidence="6" id="KW-1185">Reference proteome</keyword>
<dbReference type="NCBIfam" id="NF003952">
    <property type="entry name" value="PRK05450.1-5"/>
    <property type="match status" value="1"/>
</dbReference>
<dbReference type="Gene3D" id="3.90.550.10">
    <property type="entry name" value="Spore Coat Polysaccharide Biosynthesis Protein SpsA, Chain A"/>
    <property type="match status" value="1"/>
</dbReference>
<dbReference type="CDD" id="cd02517">
    <property type="entry name" value="CMP-KDO-Synthetase"/>
    <property type="match status" value="1"/>
</dbReference>
<proteinExistence type="inferred from homology"/>
<dbReference type="Pfam" id="PF02348">
    <property type="entry name" value="CTP_transf_3"/>
    <property type="match status" value="1"/>
</dbReference>
<dbReference type="PANTHER" id="PTHR42866:SF2">
    <property type="entry name" value="3-DEOXY-MANNO-OCTULOSONATE CYTIDYLYLTRANSFERASE, MITOCHONDRIAL"/>
    <property type="match status" value="1"/>
</dbReference>
<evidence type="ECO:0000256" key="1">
    <source>
        <dbReference type="ARBA" id="ARBA00022679"/>
    </source>
</evidence>
<dbReference type="InterPro" id="IPR004528">
    <property type="entry name" value="KdsB"/>
</dbReference>
<dbReference type="Proteomes" id="UP001597525">
    <property type="component" value="Unassembled WGS sequence"/>
</dbReference>
<dbReference type="HAMAP" id="MF_00057">
    <property type="entry name" value="KdsB"/>
    <property type="match status" value="1"/>
</dbReference>
<protein>
    <recommendedName>
        <fullName evidence="4">3-deoxy-manno-octulosonate cytidylyltransferase</fullName>
        <ecNumber evidence="4">2.7.7.38</ecNumber>
    </recommendedName>
    <alternativeName>
        <fullName evidence="4">CMP-2-keto-3-deoxyoctulosonic acid synthase</fullName>
        <shortName evidence="4">CKS</shortName>
        <shortName evidence="4">CMP-KDO synthase</shortName>
    </alternativeName>
</protein>
<accession>A0ABW6BNT9</accession>
<reference evidence="6" key="1">
    <citation type="journal article" date="2019" name="Int. J. Syst. Evol. Microbiol.">
        <title>The Global Catalogue of Microorganisms (GCM) 10K type strain sequencing project: providing services to taxonomists for standard genome sequencing and annotation.</title>
        <authorList>
            <consortium name="The Broad Institute Genomics Platform"/>
            <consortium name="The Broad Institute Genome Sequencing Center for Infectious Disease"/>
            <person name="Wu L."/>
            <person name="Ma J."/>
        </authorList>
    </citation>
    <scope>NUCLEOTIDE SEQUENCE [LARGE SCALE GENOMIC DNA]</scope>
    <source>
        <strain evidence="6">KCTC 22814</strain>
    </source>
</reference>
<dbReference type="NCBIfam" id="NF003950">
    <property type="entry name" value="PRK05450.1-3"/>
    <property type="match status" value="1"/>
</dbReference>